<evidence type="ECO:0000256" key="1">
    <source>
        <dbReference type="SAM" id="MobiDB-lite"/>
    </source>
</evidence>
<gene>
    <name evidence="2" type="ORF">LCGC14_2238190</name>
</gene>
<feature type="non-terminal residue" evidence="2">
    <location>
        <position position="1"/>
    </location>
</feature>
<dbReference type="EMBL" id="LAZR01030260">
    <property type="protein sequence ID" value="KKL57158.1"/>
    <property type="molecule type" value="Genomic_DNA"/>
</dbReference>
<feature type="region of interest" description="Disordered" evidence="1">
    <location>
        <begin position="82"/>
        <end position="101"/>
    </location>
</feature>
<evidence type="ECO:0000313" key="2">
    <source>
        <dbReference type="EMBL" id="KKL57158.1"/>
    </source>
</evidence>
<feature type="compositionally biased region" description="Basic and acidic residues" evidence="1">
    <location>
        <begin position="82"/>
        <end position="92"/>
    </location>
</feature>
<dbReference type="AlphaFoldDB" id="A0A0F9D5Y6"/>
<accession>A0A0F9D5Y6</accession>
<reference evidence="2" key="1">
    <citation type="journal article" date="2015" name="Nature">
        <title>Complex archaea that bridge the gap between prokaryotes and eukaryotes.</title>
        <authorList>
            <person name="Spang A."/>
            <person name="Saw J.H."/>
            <person name="Jorgensen S.L."/>
            <person name="Zaremba-Niedzwiedzka K."/>
            <person name="Martijn J."/>
            <person name="Lind A.E."/>
            <person name="van Eijk R."/>
            <person name="Schleper C."/>
            <person name="Guy L."/>
            <person name="Ettema T.J."/>
        </authorList>
    </citation>
    <scope>NUCLEOTIDE SEQUENCE</scope>
</reference>
<comment type="caution">
    <text evidence="2">The sequence shown here is derived from an EMBL/GenBank/DDBJ whole genome shotgun (WGS) entry which is preliminary data.</text>
</comment>
<organism evidence="2">
    <name type="scientific">marine sediment metagenome</name>
    <dbReference type="NCBI Taxonomy" id="412755"/>
    <lineage>
        <taxon>unclassified sequences</taxon>
        <taxon>metagenomes</taxon>
        <taxon>ecological metagenomes</taxon>
    </lineage>
</organism>
<sequence>TRMSRGAMMSQDVYNTEMFPQLLRAFGITDWKLVLVDAEERSDLVEWELKQRKAGWMQTAVSAGFGAKYNAEGDEWEITGEVKSREEQEKAQADAYSGDGF</sequence>
<proteinExistence type="predicted"/>
<protein>
    <submittedName>
        <fullName evidence="2">Uncharacterized protein</fullName>
    </submittedName>
</protein>
<name>A0A0F9D5Y6_9ZZZZ</name>